<dbReference type="AlphaFoldDB" id="L5L3Q9"/>
<evidence type="ECO:0000313" key="3">
    <source>
        <dbReference type="Proteomes" id="UP000010552"/>
    </source>
</evidence>
<protein>
    <submittedName>
        <fullName evidence="2">Uncharacterized protein</fullName>
    </submittedName>
</protein>
<dbReference type="Proteomes" id="UP000010552">
    <property type="component" value="Unassembled WGS sequence"/>
</dbReference>
<evidence type="ECO:0000313" key="2">
    <source>
        <dbReference type="EMBL" id="ELK17876.1"/>
    </source>
</evidence>
<evidence type="ECO:0000256" key="1">
    <source>
        <dbReference type="SAM" id="MobiDB-lite"/>
    </source>
</evidence>
<proteinExistence type="predicted"/>
<feature type="compositionally biased region" description="Polar residues" evidence="1">
    <location>
        <begin position="89"/>
        <end position="102"/>
    </location>
</feature>
<keyword evidence="3" id="KW-1185">Reference proteome</keyword>
<feature type="region of interest" description="Disordered" evidence="1">
    <location>
        <begin position="89"/>
        <end position="123"/>
    </location>
</feature>
<dbReference type="InParanoid" id="L5L3Q9"/>
<reference evidence="3" key="1">
    <citation type="journal article" date="2013" name="Science">
        <title>Comparative analysis of bat genomes provides insight into the evolution of flight and immunity.</title>
        <authorList>
            <person name="Zhang G."/>
            <person name="Cowled C."/>
            <person name="Shi Z."/>
            <person name="Huang Z."/>
            <person name="Bishop-Lilly K.A."/>
            <person name="Fang X."/>
            <person name="Wynne J.W."/>
            <person name="Xiong Z."/>
            <person name="Baker M.L."/>
            <person name="Zhao W."/>
            <person name="Tachedjian M."/>
            <person name="Zhu Y."/>
            <person name="Zhou P."/>
            <person name="Jiang X."/>
            <person name="Ng J."/>
            <person name="Yang L."/>
            <person name="Wu L."/>
            <person name="Xiao J."/>
            <person name="Feng Y."/>
            <person name="Chen Y."/>
            <person name="Sun X."/>
            <person name="Zhang Y."/>
            <person name="Marsh G.A."/>
            <person name="Crameri G."/>
            <person name="Broder C.C."/>
            <person name="Frey K.G."/>
            <person name="Wang L.F."/>
            <person name="Wang J."/>
        </authorList>
    </citation>
    <scope>NUCLEOTIDE SEQUENCE [LARGE SCALE GENOMIC DNA]</scope>
</reference>
<dbReference type="EMBL" id="KB030388">
    <property type="protein sequence ID" value="ELK17876.1"/>
    <property type="molecule type" value="Genomic_DNA"/>
</dbReference>
<organism evidence="2 3">
    <name type="scientific">Pteropus alecto</name>
    <name type="common">Black flying fox</name>
    <dbReference type="NCBI Taxonomy" id="9402"/>
    <lineage>
        <taxon>Eukaryota</taxon>
        <taxon>Metazoa</taxon>
        <taxon>Chordata</taxon>
        <taxon>Craniata</taxon>
        <taxon>Vertebrata</taxon>
        <taxon>Euteleostomi</taxon>
        <taxon>Mammalia</taxon>
        <taxon>Eutheria</taxon>
        <taxon>Laurasiatheria</taxon>
        <taxon>Chiroptera</taxon>
        <taxon>Yinpterochiroptera</taxon>
        <taxon>Pteropodoidea</taxon>
        <taxon>Pteropodidae</taxon>
        <taxon>Pteropodinae</taxon>
        <taxon>Pteropus</taxon>
    </lineage>
</organism>
<sequence>MRVNSIPTSATSSNQPALSFFPDASILKLWGFAGFWDKPMKSERVAHFSSVINAVFRHSHIHFIHLGHMCSLTTWKCFSFHRNVTYQTSITDTQGRNESTECSPGPDELPGGGDTGTLGPESL</sequence>
<accession>L5L3Q9</accession>
<gene>
    <name evidence="2" type="ORF">PAL_GLEAN10002460</name>
</gene>
<name>L5L3Q9_PTEAL</name>